<dbReference type="Pfam" id="PF00990">
    <property type="entry name" value="GGDEF"/>
    <property type="match status" value="1"/>
</dbReference>
<dbReference type="SMART" id="SM00091">
    <property type="entry name" value="PAS"/>
    <property type="match status" value="2"/>
</dbReference>
<protein>
    <submittedName>
        <fullName evidence="7">Uncharacterized protein</fullName>
    </submittedName>
</protein>
<dbReference type="InterPro" id="IPR035965">
    <property type="entry name" value="PAS-like_dom_sf"/>
</dbReference>
<dbReference type="PANTHER" id="PTHR44757:SF2">
    <property type="entry name" value="BIOFILM ARCHITECTURE MAINTENANCE PROTEIN MBAA"/>
    <property type="match status" value="1"/>
</dbReference>
<dbReference type="InterPro" id="IPR001633">
    <property type="entry name" value="EAL_dom"/>
</dbReference>
<dbReference type="PROSITE" id="PS50113">
    <property type="entry name" value="PAC"/>
    <property type="match status" value="1"/>
</dbReference>
<name>A0A6S7BSG8_9BURK</name>
<dbReference type="InterPro" id="IPR000700">
    <property type="entry name" value="PAS-assoc_C"/>
</dbReference>
<sequence length="939" mass="104361">MPSLPLPDGRYPTMQNPFIRLLARLSVGRKLLLIYLLDLTAVIFISGILIHEKYIAIDFARKEIAGNLYIGSVRDGLIDIARAGNGQLDVIPGLRRFEAALRDAQSEHGTGMNSADVSMKARTAVAALVHSSGRWQPDVDDALGASLELVTRIGNQSNLILDPDLDSYYTMSLLILRYPALIQAGNRIGERLHDSAMQRLAQNEARTRYLILEGQLDATVQGLQSDLNEAVTANPPLRTTLEPSKLRLFAAIDAYRSAARSQVDAPVDDARSLAQVEVAQRALLDTIQVSWQATAVELDALLKKRVHELYKRMWLHLGTALFLLCGLLCMVYFVARQIAEPLRNLSRVMDTVRRTGDHTLRARWNSHDEIGRLVRGFNGMLEQLDHEREAQKERAASTRAFEAQHALVEATPFPMVVTAIPDHQVLHANQPAARWLNGAEIDPWATGLDSSVRARFFQQLSDRGAVDEFEVRWKGSAEPAWAVLSARRLQFQGRDAVLTAFAPINHLKLLEQRLELWAKVFEGSSEAILIIDADHCVLTVNPAFFRSTGYDGADVLGKQPDFLVAGLPGDGSIEALTQVTNRRGSWQGETRIRKRNGDEYPAWLMVSVVREKQGDVSYFICTSIDISDRKKSEARIEFLAHHDVLTELPNRALCTERLRIALRHARRIGHRVAVLFIDLDRFKNINDSLGHHVGDGLLRSVASRLLRSVRPTDTVSRLGGDEFIVILNGVESREEVSHTVDQLMIPWIREPHDVGGSAIHVTCSVGIAMFPENGGDIDELLQHADVAMYDALRAGIETFGIRPGQLELEITESTLMDNIESDLPKLVAIRALGVRLSIDDFGTGYSSLNYLSRFPLDRLKIDQSFVHDMLDDPTNLAITRAIVGLGHTLGLRVVAEGVETQQEVDVLRTAGCDELQGFFFASPLRASQLATWMNEQAPA</sequence>
<dbReference type="Pfam" id="PF00672">
    <property type="entry name" value="HAMP"/>
    <property type="match status" value="1"/>
</dbReference>
<dbReference type="AlphaFoldDB" id="A0A6S7BSG8"/>
<dbReference type="SMART" id="SM00052">
    <property type="entry name" value="EAL"/>
    <property type="match status" value="1"/>
</dbReference>
<keyword evidence="8" id="KW-1185">Reference proteome</keyword>
<keyword evidence="1" id="KW-0472">Membrane</keyword>
<dbReference type="Gene3D" id="6.10.340.10">
    <property type="match status" value="1"/>
</dbReference>
<feature type="domain" description="PAS" evidence="2">
    <location>
        <begin position="513"/>
        <end position="559"/>
    </location>
</feature>
<dbReference type="Gene3D" id="3.20.20.450">
    <property type="entry name" value="EAL domain"/>
    <property type="match status" value="1"/>
</dbReference>
<reference evidence="7 8" key="1">
    <citation type="submission" date="2020-04" db="EMBL/GenBank/DDBJ databases">
        <authorList>
            <person name="De Canck E."/>
        </authorList>
    </citation>
    <scope>NUCLEOTIDE SEQUENCE [LARGE SCALE GENOMIC DNA]</scope>
    <source>
        <strain evidence="7 8">LMG 28138</strain>
    </source>
</reference>
<dbReference type="NCBIfam" id="TIGR00229">
    <property type="entry name" value="sensory_box"/>
    <property type="match status" value="1"/>
</dbReference>
<evidence type="ECO:0000313" key="7">
    <source>
        <dbReference type="EMBL" id="CAB3800970.1"/>
    </source>
</evidence>
<feature type="transmembrane region" description="Helical" evidence="1">
    <location>
        <begin position="32"/>
        <end position="51"/>
    </location>
</feature>
<dbReference type="CDD" id="cd01948">
    <property type="entry name" value="EAL"/>
    <property type="match status" value="1"/>
</dbReference>
<dbReference type="SUPFAM" id="SSF55073">
    <property type="entry name" value="Nucleotide cyclase"/>
    <property type="match status" value="1"/>
</dbReference>
<dbReference type="PANTHER" id="PTHR44757">
    <property type="entry name" value="DIGUANYLATE CYCLASE DGCP"/>
    <property type="match status" value="1"/>
</dbReference>
<feature type="domain" description="GGDEF" evidence="6">
    <location>
        <begin position="670"/>
        <end position="804"/>
    </location>
</feature>
<organism evidence="7 8">
    <name type="scientific">Pararobbsia alpina</name>
    <dbReference type="NCBI Taxonomy" id="621374"/>
    <lineage>
        <taxon>Bacteria</taxon>
        <taxon>Pseudomonadati</taxon>
        <taxon>Pseudomonadota</taxon>
        <taxon>Betaproteobacteria</taxon>
        <taxon>Burkholderiales</taxon>
        <taxon>Burkholderiaceae</taxon>
        <taxon>Pararobbsia</taxon>
    </lineage>
</organism>
<dbReference type="Pfam" id="PF13426">
    <property type="entry name" value="PAS_9"/>
    <property type="match status" value="1"/>
</dbReference>
<dbReference type="SUPFAM" id="SSF158472">
    <property type="entry name" value="HAMP domain-like"/>
    <property type="match status" value="1"/>
</dbReference>
<dbReference type="CDD" id="cd00130">
    <property type="entry name" value="PAS"/>
    <property type="match status" value="1"/>
</dbReference>
<dbReference type="SMART" id="SM00304">
    <property type="entry name" value="HAMP"/>
    <property type="match status" value="1"/>
</dbReference>
<dbReference type="PROSITE" id="PS50887">
    <property type="entry name" value="GGDEF"/>
    <property type="match status" value="1"/>
</dbReference>
<dbReference type="GO" id="GO:0016020">
    <property type="term" value="C:membrane"/>
    <property type="evidence" value="ECO:0007669"/>
    <property type="project" value="InterPro"/>
</dbReference>
<keyword evidence="1" id="KW-0812">Transmembrane</keyword>
<dbReference type="InterPro" id="IPR029787">
    <property type="entry name" value="Nucleotide_cyclase"/>
</dbReference>
<evidence type="ECO:0000313" key="8">
    <source>
        <dbReference type="Proteomes" id="UP000494115"/>
    </source>
</evidence>
<evidence type="ECO:0000259" key="6">
    <source>
        <dbReference type="PROSITE" id="PS50887"/>
    </source>
</evidence>
<dbReference type="Proteomes" id="UP000494115">
    <property type="component" value="Unassembled WGS sequence"/>
</dbReference>
<evidence type="ECO:0000259" key="3">
    <source>
        <dbReference type="PROSITE" id="PS50113"/>
    </source>
</evidence>
<dbReference type="InterPro" id="IPR000014">
    <property type="entry name" value="PAS"/>
</dbReference>
<dbReference type="Gene3D" id="3.30.450.20">
    <property type="entry name" value="PAS domain"/>
    <property type="match status" value="1"/>
</dbReference>
<dbReference type="GO" id="GO:0007165">
    <property type="term" value="P:signal transduction"/>
    <property type="evidence" value="ECO:0007669"/>
    <property type="project" value="InterPro"/>
</dbReference>
<evidence type="ECO:0000256" key="1">
    <source>
        <dbReference type="SAM" id="Phobius"/>
    </source>
</evidence>
<evidence type="ECO:0000259" key="5">
    <source>
        <dbReference type="PROSITE" id="PS50885"/>
    </source>
</evidence>
<dbReference type="InterPro" id="IPR052155">
    <property type="entry name" value="Biofilm_reg_signaling"/>
</dbReference>
<dbReference type="InterPro" id="IPR003660">
    <property type="entry name" value="HAMP_dom"/>
</dbReference>
<dbReference type="EMBL" id="CADIKM010000040">
    <property type="protein sequence ID" value="CAB3800970.1"/>
    <property type="molecule type" value="Genomic_DNA"/>
</dbReference>
<dbReference type="InterPro" id="IPR000160">
    <property type="entry name" value="GGDEF_dom"/>
</dbReference>
<accession>A0A6S7BSG8</accession>
<evidence type="ECO:0000259" key="4">
    <source>
        <dbReference type="PROSITE" id="PS50883"/>
    </source>
</evidence>
<dbReference type="InterPro" id="IPR001610">
    <property type="entry name" value="PAC"/>
</dbReference>
<feature type="domain" description="HAMP" evidence="5">
    <location>
        <begin position="336"/>
        <end position="389"/>
    </location>
</feature>
<feature type="domain" description="EAL" evidence="4">
    <location>
        <begin position="655"/>
        <end position="937"/>
    </location>
</feature>
<feature type="domain" description="PAC" evidence="3">
    <location>
        <begin position="586"/>
        <end position="638"/>
    </location>
</feature>
<evidence type="ECO:0000259" key="2">
    <source>
        <dbReference type="PROSITE" id="PS50112"/>
    </source>
</evidence>
<dbReference type="PROSITE" id="PS50885">
    <property type="entry name" value="HAMP"/>
    <property type="match status" value="1"/>
</dbReference>
<feature type="transmembrane region" description="Helical" evidence="1">
    <location>
        <begin position="313"/>
        <end position="335"/>
    </location>
</feature>
<dbReference type="PROSITE" id="PS50112">
    <property type="entry name" value="PAS"/>
    <property type="match status" value="1"/>
</dbReference>
<dbReference type="PROSITE" id="PS50883">
    <property type="entry name" value="EAL"/>
    <property type="match status" value="1"/>
</dbReference>
<proteinExistence type="predicted"/>
<dbReference type="SMART" id="SM00267">
    <property type="entry name" value="GGDEF"/>
    <property type="match status" value="1"/>
</dbReference>
<dbReference type="NCBIfam" id="TIGR00254">
    <property type="entry name" value="GGDEF"/>
    <property type="match status" value="1"/>
</dbReference>
<dbReference type="SUPFAM" id="SSF55785">
    <property type="entry name" value="PYP-like sensor domain (PAS domain)"/>
    <property type="match status" value="1"/>
</dbReference>
<dbReference type="SMART" id="SM00086">
    <property type="entry name" value="PAC"/>
    <property type="match status" value="1"/>
</dbReference>
<dbReference type="InterPro" id="IPR035919">
    <property type="entry name" value="EAL_sf"/>
</dbReference>
<dbReference type="CDD" id="cd06225">
    <property type="entry name" value="HAMP"/>
    <property type="match status" value="1"/>
</dbReference>
<dbReference type="CDD" id="cd01949">
    <property type="entry name" value="GGDEF"/>
    <property type="match status" value="1"/>
</dbReference>
<dbReference type="SUPFAM" id="SSF141868">
    <property type="entry name" value="EAL domain-like"/>
    <property type="match status" value="1"/>
</dbReference>
<keyword evidence="1" id="KW-1133">Transmembrane helix</keyword>
<gene>
    <name evidence="7" type="ORF">LMG28138_04941</name>
</gene>